<dbReference type="GO" id="GO:0005886">
    <property type="term" value="C:plasma membrane"/>
    <property type="evidence" value="ECO:0007669"/>
    <property type="project" value="UniProtKB-SubCell"/>
</dbReference>
<gene>
    <name evidence="8" type="ORF">RIdsm_02016</name>
    <name evidence="7" type="ORF">XM52_04040</name>
</gene>
<dbReference type="PANTHER" id="PTHR30482:SF17">
    <property type="entry name" value="ABC TRANSPORTER ATP-BINDING PROTEIN"/>
    <property type="match status" value="1"/>
</dbReference>
<dbReference type="EMBL" id="LAXI01000002">
    <property type="protein sequence ID" value="KRS18863.1"/>
    <property type="molecule type" value="Genomic_DNA"/>
</dbReference>
<feature type="transmembrane region" description="Helical" evidence="6">
    <location>
        <begin position="172"/>
        <end position="189"/>
    </location>
</feature>
<dbReference type="KEGG" id="rid:RIdsm_02016"/>
<dbReference type="Proteomes" id="UP000051401">
    <property type="component" value="Unassembled WGS sequence"/>
</dbReference>
<feature type="transmembrane region" description="Helical" evidence="6">
    <location>
        <begin position="296"/>
        <end position="319"/>
    </location>
</feature>
<evidence type="ECO:0000313" key="7">
    <source>
        <dbReference type="EMBL" id="KRS18863.1"/>
    </source>
</evidence>
<dbReference type="OrthoDB" id="9804361at2"/>
<dbReference type="Proteomes" id="UP000325785">
    <property type="component" value="Chromosome"/>
</dbReference>
<keyword evidence="3 6" id="KW-0812">Transmembrane</keyword>
<feature type="transmembrane region" description="Helical" evidence="6">
    <location>
        <begin position="71"/>
        <end position="91"/>
    </location>
</feature>
<dbReference type="CDD" id="cd06581">
    <property type="entry name" value="TM_PBP1_LivM_like"/>
    <property type="match status" value="1"/>
</dbReference>
<evidence type="ECO:0000256" key="3">
    <source>
        <dbReference type="ARBA" id="ARBA00022692"/>
    </source>
</evidence>
<dbReference type="AlphaFoldDB" id="A0A0T5PD49"/>
<dbReference type="PATRIC" id="fig|540747.5.peg.2382"/>
<keyword evidence="9" id="KW-1185">Reference proteome</keyword>
<protein>
    <submittedName>
        <fullName evidence="7">ABC transporter permease</fullName>
    </submittedName>
    <submittedName>
        <fullName evidence="8">Leucine/isoleucine/valine transporter permease subunit</fullName>
    </submittedName>
</protein>
<sequence length="326" mass="34444">MTDQADIQAPAAATPRAPFIVAGVIFAALALIPVLAEFWGGAWLTSLAVRAMILAIVAISLDLLMGHGGMVSFGHSAFVAIGAYACGIMITEDVYEMALILPVAMGAAGLFALISGAICLRTSGVSFIMITLAFGQMIFFALGSLAQYGADDGLTLWSGPDFLGTRWLSSDMGVYISVFAVLLGTWALVHRITGSRFGRVLRAARQNPTRVASMGYSVFRYRLTAYVIAGVIAAIAGVLWATHAAFISPSLGAWQRSGDLIVMVVLGGMATRNGALIGALFFILIEETLSSITHDWRLIFGPLLVLIALYARGGLVGLLDRVRGPQ</sequence>
<evidence type="ECO:0000313" key="9">
    <source>
        <dbReference type="Proteomes" id="UP000051401"/>
    </source>
</evidence>
<evidence type="ECO:0000313" key="10">
    <source>
        <dbReference type="Proteomes" id="UP000325785"/>
    </source>
</evidence>
<evidence type="ECO:0000313" key="8">
    <source>
        <dbReference type="EMBL" id="QEW26219.1"/>
    </source>
</evidence>
<reference evidence="8 10" key="2">
    <citation type="submission" date="2018-08" db="EMBL/GenBank/DDBJ databases">
        <title>Genetic Globetrotter - A new plasmid hitch-hiking vast phylogenetic and geographic distances.</title>
        <authorList>
            <person name="Vollmers J."/>
            <person name="Petersen J."/>
        </authorList>
    </citation>
    <scope>NUCLEOTIDE SEQUENCE [LARGE SCALE GENOMIC DNA]</scope>
    <source>
        <strain evidence="8 10">DSM 26383</strain>
    </source>
</reference>
<keyword evidence="4 6" id="KW-1133">Transmembrane helix</keyword>
<dbReference type="RefSeq" id="WP_057813548.1">
    <property type="nucleotide sequence ID" value="NZ_CP031598.1"/>
</dbReference>
<evidence type="ECO:0000256" key="6">
    <source>
        <dbReference type="SAM" id="Phobius"/>
    </source>
</evidence>
<keyword evidence="5 6" id="KW-0472">Membrane</keyword>
<dbReference type="PANTHER" id="PTHR30482">
    <property type="entry name" value="HIGH-AFFINITY BRANCHED-CHAIN AMINO ACID TRANSPORT SYSTEM PERMEASE"/>
    <property type="match status" value="1"/>
</dbReference>
<organism evidence="7 9">
    <name type="scientific">Roseovarius indicus</name>
    <dbReference type="NCBI Taxonomy" id="540747"/>
    <lineage>
        <taxon>Bacteria</taxon>
        <taxon>Pseudomonadati</taxon>
        <taxon>Pseudomonadota</taxon>
        <taxon>Alphaproteobacteria</taxon>
        <taxon>Rhodobacterales</taxon>
        <taxon>Roseobacteraceae</taxon>
        <taxon>Roseovarius</taxon>
    </lineage>
</organism>
<dbReference type="STRING" id="540747.SAMN04488031_103429"/>
<dbReference type="InterPro" id="IPR001851">
    <property type="entry name" value="ABC_transp_permease"/>
</dbReference>
<proteinExistence type="predicted"/>
<feature type="transmembrane region" description="Helical" evidence="6">
    <location>
        <begin position="127"/>
        <end position="150"/>
    </location>
</feature>
<feature type="transmembrane region" description="Helical" evidence="6">
    <location>
        <begin position="260"/>
        <end position="284"/>
    </location>
</feature>
<feature type="transmembrane region" description="Helical" evidence="6">
    <location>
        <begin position="17"/>
        <end position="36"/>
    </location>
</feature>
<feature type="transmembrane region" description="Helical" evidence="6">
    <location>
        <begin position="97"/>
        <end position="120"/>
    </location>
</feature>
<dbReference type="GO" id="GO:0015658">
    <property type="term" value="F:branched-chain amino acid transmembrane transporter activity"/>
    <property type="evidence" value="ECO:0007669"/>
    <property type="project" value="InterPro"/>
</dbReference>
<dbReference type="InterPro" id="IPR043428">
    <property type="entry name" value="LivM-like"/>
</dbReference>
<feature type="transmembrane region" description="Helical" evidence="6">
    <location>
        <begin position="42"/>
        <end position="64"/>
    </location>
</feature>
<dbReference type="Pfam" id="PF02653">
    <property type="entry name" value="BPD_transp_2"/>
    <property type="match status" value="1"/>
</dbReference>
<evidence type="ECO:0000256" key="2">
    <source>
        <dbReference type="ARBA" id="ARBA00022475"/>
    </source>
</evidence>
<accession>A0A0T5PD49</accession>
<name>A0A0T5PD49_9RHOB</name>
<evidence type="ECO:0000256" key="1">
    <source>
        <dbReference type="ARBA" id="ARBA00004651"/>
    </source>
</evidence>
<feature type="transmembrane region" description="Helical" evidence="6">
    <location>
        <begin position="223"/>
        <end position="248"/>
    </location>
</feature>
<evidence type="ECO:0000256" key="5">
    <source>
        <dbReference type="ARBA" id="ARBA00023136"/>
    </source>
</evidence>
<evidence type="ECO:0000256" key="4">
    <source>
        <dbReference type="ARBA" id="ARBA00022989"/>
    </source>
</evidence>
<dbReference type="EMBL" id="CP031598">
    <property type="protein sequence ID" value="QEW26219.1"/>
    <property type="molecule type" value="Genomic_DNA"/>
</dbReference>
<comment type="subcellular location">
    <subcellularLocation>
        <location evidence="1">Cell membrane</location>
        <topology evidence="1">Multi-pass membrane protein</topology>
    </subcellularLocation>
</comment>
<reference evidence="7 9" key="1">
    <citation type="submission" date="2015-04" db="EMBL/GenBank/DDBJ databases">
        <title>The draft genome sequence of Roseovarius indicus B108T.</title>
        <authorList>
            <person name="Li G."/>
            <person name="Lai Q."/>
            <person name="Shao Z."/>
            <person name="Yan P."/>
        </authorList>
    </citation>
    <scope>NUCLEOTIDE SEQUENCE [LARGE SCALE GENOMIC DNA]</scope>
    <source>
        <strain evidence="7 9">B108</strain>
    </source>
</reference>
<keyword evidence="2" id="KW-1003">Cell membrane</keyword>